<sequence>MVNKTALIVLLLTMVWLGSDAMPFYLSNDEYDNNKVHPVFGPYASNHFNTEERRMIPRKTKRSRVFIWKHRDHSAAEEAKKILGYLAANYEHSPGK</sequence>
<keyword evidence="3" id="KW-1185">Reference proteome</keyword>
<evidence type="ECO:0000313" key="3">
    <source>
        <dbReference type="Proteomes" id="UP000759131"/>
    </source>
</evidence>
<keyword evidence="1" id="KW-0732">Signal</keyword>
<reference evidence="2" key="1">
    <citation type="submission" date="2020-11" db="EMBL/GenBank/DDBJ databases">
        <authorList>
            <person name="Tran Van P."/>
        </authorList>
    </citation>
    <scope>NUCLEOTIDE SEQUENCE</scope>
</reference>
<name>A0A7R9L4K2_9ACAR</name>
<dbReference type="EMBL" id="OC870037">
    <property type="protein sequence ID" value="CAD7634854.1"/>
    <property type="molecule type" value="Genomic_DNA"/>
</dbReference>
<proteinExistence type="predicted"/>
<feature type="signal peptide" evidence="1">
    <location>
        <begin position="1"/>
        <end position="21"/>
    </location>
</feature>
<accession>A0A7R9L4K2</accession>
<evidence type="ECO:0000256" key="1">
    <source>
        <dbReference type="SAM" id="SignalP"/>
    </source>
</evidence>
<dbReference type="EMBL" id="CAJPIZ010015462">
    <property type="protein sequence ID" value="CAG2115284.1"/>
    <property type="molecule type" value="Genomic_DNA"/>
</dbReference>
<dbReference type="OrthoDB" id="6519510at2759"/>
<dbReference type="AlphaFoldDB" id="A0A7R9L4K2"/>
<organism evidence="2">
    <name type="scientific">Medioppia subpectinata</name>
    <dbReference type="NCBI Taxonomy" id="1979941"/>
    <lineage>
        <taxon>Eukaryota</taxon>
        <taxon>Metazoa</taxon>
        <taxon>Ecdysozoa</taxon>
        <taxon>Arthropoda</taxon>
        <taxon>Chelicerata</taxon>
        <taxon>Arachnida</taxon>
        <taxon>Acari</taxon>
        <taxon>Acariformes</taxon>
        <taxon>Sarcoptiformes</taxon>
        <taxon>Oribatida</taxon>
        <taxon>Brachypylina</taxon>
        <taxon>Oppioidea</taxon>
        <taxon>Oppiidae</taxon>
        <taxon>Medioppia</taxon>
    </lineage>
</organism>
<protein>
    <submittedName>
        <fullName evidence="2">Uncharacterized protein</fullName>
    </submittedName>
</protein>
<feature type="chain" id="PRO_5036211104" evidence="1">
    <location>
        <begin position="22"/>
        <end position="96"/>
    </location>
</feature>
<evidence type="ECO:0000313" key="2">
    <source>
        <dbReference type="EMBL" id="CAD7634854.1"/>
    </source>
</evidence>
<dbReference type="Proteomes" id="UP000759131">
    <property type="component" value="Unassembled WGS sequence"/>
</dbReference>
<gene>
    <name evidence="2" type="ORF">OSB1V03_LOCUS15248</name>
</gene>